<feature type="region of interest" description="Disordered" evidence="10">
    <location>
        <begin position="1"/>
        <end position="189"/>
    </location>
</feature>
<dbReference type="PANTHER" id="PTHR15679">
    <property type="entry name" value="PCNA-ASSOCIATED FACTOR"/>
    <property type="match status" value="1"/>
</dbReference>
<dbReference type="GO" id="GO:0006281">
    <property type="term" value="P:DNA repair"/>
    <property type="evidence" value="ECO:0007669"/>
    <property type="project" value="UniProtKB-KW"/>
</dbReference>
<keyword evidence="7" id="KW-0539">Nucleus</keyword>
<dbReference type="GO" id="GO:0051726">
    <property type="term" value="P:regulation of cell cycle"/>
    <property type="evidence" value="ECO:0007669"/>
    <property type="project" value="InterPro"/>
</dbReference>
<sequence length="189" mass="20236">MARTKASVGAKVSSGKSSKARCSAAPAASAGSSGGSSKGGGLSSGGGNPVCPRETPKWQRPITNFFINKEAPAEVDVENSGDDGSPEKRETRKPKRNIIQSDDEEEASSPPKNRELDESINLEPLDGENSHKIEEYYPKNGPKGKGIGKKTANKENLSENNRRLSAKRDLEDIAFGEEPEQASKRIKVN</sequence>
<dbReference type="GO" id="GO:0005634">
    <property type="term" value="C:nucleus"/>
    <property type="evidence" value="ECO:0007669"/>
    <property type="project" value="UniProtKB-SubCell"/>
</dbReference>
<dbReference type="AlphaFoldDB" id="A0A8S4EUX7"/>
<name>A0A8S4EUX7_PLUXY</name>
<feature type="compositionally biased region" description="Basic and acidic residues" evidence="10">
    <location>
        <begin position="152"/>
        <end position="171"/>
    </location>
</feature>
<dbReference type="GO" id="GO:0019985">
    <property type="term" value="P:translesion synthesis"/>
    <property type="evidence" value="ECO:0007669"/>
    <property type="project" value="TreeGrafter"/>
</dbReference>
<accession>A0A8S4EUX7</accession>
<evidence type="ECO:0000256" key="9">
    <source>
        <dbReference type="ARBA" id="ARBA00031186"/>
    </source>
</evidence>
<feature type="domain" description="PCNA-associated factor histone-like" evidence="11">
    <location>
        <begin position="1"/>
        <end position="153"/>
    </location>
</feature>
<feature type="compositionally biased region" description="Basic and acidic residues" evidence="10">
    <location>
        <begin position="128"/>
        <end position="137"/>
    </location>
</feature>
<keyword evidence="5" id="KW-0227">DNA damage</keyword>
<evidence type="ECO:0000256" key="3">
    <source>
        <dbReference type="ARBA" id="ARBA00013777"/>
    </source>
</evidence>
<evidence type="ECO:0000256" key="2">
    <source>
        <dbReference type="ARBA" id="ARBA00004556"/>
    </source>
</evidence>
<gene>
    <name evidence="12" type="ORF">PLXY2_LOCUS6978</name>
</gene>
<dbReference type="InterPro" id="IPR031444">
    <property type="entry name" value="PCNA-AF_dom"/>
</dbReference>
<proteinExistence type="predicted"/>
<evidence type="ECO:0000256" key="4">
    <source>
        <dbReference type="ARBA" id="ARBA00022490"/>
    </source>
</evidence>
<protein>
    <recommendedName>
        <fullName evidence="3">PCNA-associated factor</fullName>
    </recommendedName>
    <alternativeName>
        <fullName evidence="8">PCNA-associated factor of 15 kDa</fullName>
    </alternativeName>
    <alternativeName>
        <fullName evidence="9">PCNA-clamp-associated factor</fullName>
    </alternativeName>
</protein>
<dbReference type="PANTHER" id="PTHR15679:SF8">
    <property type="entry name" value="PCNA-ASSOCIATED FACTOR"/>
    <property type="match status" value="1"/>
</dbReference>
<dbReference type="EMBL" id="CAJHNJ030000023">
    <property type="protein sequence ID" value="CAG9119887.1"/>
    <property type="molecule type" value="Genomic_DNA"/>
</dbReference>
<organism evidence="12 13">
    <name type="scientific">Plutella xylostella</name>
    <name type="common">Diamondback moth</name>
    <name type="synonym">Plutella maculipennis</name>
    <dbReference type="NCBI Taxonomy" id="51655"/>
    <lineage>
        <taxon>Eukaryota</taxon>
        <taxon>Metazoa</taxon>
        <taxon>Ecdysozoa</taxon>
        <taxon>Arthropoda</taxon>
        <taxon>Hexapoda</taxon>
        <taxon>Insecta</taxon>
        <taxon>Pterygota</taxon>
        <taxon>Neoptera</taxon>
        <taxon>Endopterygota</taxon>
        <taxon>Lepidoptera</taxon>
        <taxon>Glossata</taxon>
        <taxon>Ditrysia</taxon>
        <taxon>Yponomeutoidea</taxon>
        <taxon>Plutellidae</taxon>
        <taxon>Plutella</taxon>
    </lineage>
</organism>
<keyword evidence="13" id="KW-1185">Reference proteome</keyword>
<dbReference type="GO" id="GO:0003682">
    <property type="term" value="F:chromatin binding"/>
    <property type="evidence" value="ECO:0007669"/>
    <property type="project" value="TreeGrafter"/>
</dbReference>
<dbReference type="GO" id="GO:0048471">
    <property type="term" value="C:perinuclear region of cytoplasm"/>
    <property type="evidence" value="ECO:0007669"/>
    <property type="project" value="UniProtKB-SubCell"/>
</dbReference>
<dbReference type="InterPro" id="IPR040444">
    <property type="entry name" value="PCNA-AF"/>
</dbReference>
<evidence type="ECO:0000256" key="8">
    <source>
        <dbReference type="ARBA" id="ARBA00030014"/>
    </source>
</evidence>
<comment type="caution">
    <text evidence="12">The sequence shown here is derived from an EMBL/GenBank/DDBJ whole genome shotgun (WGS) entry which is preliminary data.</text>
</comment>
<feature type="compositionally biased region" description="Low complexity" evidence="10">
    <location>
        <begin position="1"/>
        <end position="31"/>
    </location>
</feature>
<evidence type="ECO:0000256" key="5">
    <source>
        <dbReference type="ARBA" id="ARBA00022763"/>
    </source>
</evidence>
<keyword evidence="6" id="KW-0234">DNA repair</keyword>
<evidence type="ECO:0000256" key="7">
    <source>
        <dbReference type="ARBA" id="ARBA00023242"/>
    </source>
</evidence>
<dbReference type="Proteomes" id="UP000653454">
    <property type="component" value="Unassembled WGS sequence"/>
</dbReference>
<feature type="compositionally biased region" description="Gly residues" evidence="10">
    <location>
        <begin position="32"/>
        <end position="48"/>
    </location>
</feature>
<evidence type="ECO:0000256" key="6">
    <source>
        <dbReference type="ARBA" id="ARBA00023204"/>
    </source>
</evidence>
<evidence type="ECO:0000256" key="1">
    <source>
        <dbReference type="ARBA" id="ARBA00004123"/>
    </source>
</evidence>
<evidence type="ECO:0000256" key="10">
    <source>
        <dbReference type="SAM" id="MobiDB-lite"/>
    </source>
</evidence>
<evidence type="ECO:0000259" key="11">
    <source>
        <dbReference type="Pfam" id="PF15715"/>
    </source>
</evidence>
<dbReference type="Pfam" id="PF15715">
    <property type="entry name" value="PAF"/>
    <property type="match status" value="1"/>
</dbReference>
<keyword evidence="4" id="KW-0963">Cytoplasm</keyword>
<evidence type="ECO:0000313" key="13">
    <source>
        <dbReference type="Proteomes" id="UP000653454"/>
    </source>
</evidence>
<evidence type="ECO:0000313" key="12">
    <source>
        <dbReference type="EMBL" id="CAG9119887.1"/>
    </source>
</evidence>
<comment type="subcellular location">
    <subcellularLocation>
        <location evidence="2">Cytoplasm</location>
        <location evidence="2">Perinuclear region</location>
    </subcellularLocation>
    <subcellularLocation>
        <location evidence="1">Nucleus</location>
    </subcellularLocation>
</comment>
<reference evidence="12" key="1">
    <citation type="submission" date="2020-11" db="EMBL/GenBank/DDBJ databases">
        <authorList>
            <person name="Whiteford S."/>
        </authorList>
    </citation>
    <scope>NUCLEOTIDE SEQUENCE</scope>
</reference>